<accession>A0A1Q5ZTX9</accession>
<evidence type="ECO:0000313" key="3">
    <source>
        <dbReference type="Proteomes" id="UP000186720"/>
    </source>
</evidence>
<evidence type="ECO:0000256" key="1">
    <source>
        <dbReference type="SAM" id="SignalP"/>
    </source>
</evidence>
<organism evidence="2 3">
    <name type="scientific">Mucilaginibacter polytrichastri</name>
    <dbReference type="NCBI Taxonomy" id="1302689"/>
    <lineage>
        <taxon>Bacteria</taxon>
        <taxon>Pseudomonadati</taxon>
        <taxon>Bacteroidota</taxon>
        <taxon>Sphingobacteriia</taxon>
        <taxon>Sphingobacteriales</taxon>
        <taxon>Sphingobacteriaceae</taxon>
        <taxon>Mucilaginibacter</taxon>
    </lineage>
</organism>
<reference evidence="2 3" key="1">
    <citation type="submission" date="2016-11" db="EMBL/GenBank/DDBJ databases">
        <title>Whole Genome Sequencing of Mucilaginibacter polytrichastri RG4-7(T) isolated from the moss sample.</title>
        <authorList>
            <person name="Li Y."/>
        </authorList>
    </citation>
    <scope>NUCLEOTIDE SEQUENCE [LARGE SCALE GENOMIC DNA]</scope>
    <source>
        <strain evidence="2 3">RG4-7</strain>
    </source>
</reference>
<feature type="signal peptide" evidence="1">
    <location>
        <begin position="1"/>
        <end position="21"/>
    </location>
</feature>
<sequence>MKKRTLIIFVALLFSFCCVNAKSTQQNITGFYKAEPLEEGGTSCDLSVLITKANGQYFYNLKINGKSRKGRVKITKGDKAGETYINFTGIKWAEYEGDVSKLGDDDERPSLKLPVGIDGVLQGKEITIQNYGNAMNYYVKFFGCEEKFIRLVRQ</sequence>
<dbReference type="Proteomes" id="UP000186720">
    <property type="component" value="Unassembled WGS sequence"/>
</dbReference>
<dbReference type="AlphaFoldDB" id="A0A1Q5ZTX9"/>
<keyword evidence="3" id="KW-1185">Reference proteome</keyword>
<proteinExistence type="predicted"/>
<dbReference type="OrthoDB" id="2677145at2"/>
<dbReference type="EMBL" id="MPPL01000001">
    <property type="protein sequence ID" value="OKS85183.1"/>
    <property type="molecule type" value="Genomic_DNA"/>
</dbReference>
<feature type="chain" id="PRO_5010351891" description="Lipocalin-like domain-containing protein" evidence="1">
    <location>
        <begin position="22"/>
        <end position="154"/>
    </location>
</feature>
<comment type="caution">
    <text evidence="2">The sequence shown here is derived from an EMBL/GenBank/DDBJ whole genome shotgun (WGS) entry which is preliminary data.</text>
</comment>
<name>A0A1Q5ZTX9_9SPHI</name>
<evidence type="ECO:0008006" key="4">
    <source>
        <dbReference type="Google" id="ProtNLM"/>
    </source>
</evidence>
<gene>
    <name evidence="2" type="ORF">RG47T_0627</name>
</gene>
<dbReference type="RefSeq" id="WP_074488036.1">
    <property type="nucleotide sequence ID" value="NZ_FPAM01000001.1"/>
</dbReference>
<keyword evidence="1" id="KW-0732">Signal</keyword>
<protein>
    <recommendedName>
        <fullName evidence="4">Lipocalin-like domain-containing protein</fullName>
    </recommendedName>
</protein>
<evidence type="ECO:0000313" key="2">
    <source>
        <dbReference type="EMBL" id="OKS85183.1"/>
    </source>
</evidence>